<keyword evidence="2" id="KW-1185">Reference proteome</keyword>
<evidence type="ECO:0000313" key="1">
    <source>
        <dbReference type="Ensembl" id="ENSMMMP00000023367.1"/>
    </source>
</evidence>
<sequence length="86" mass="9618">MCEWRLTLYVPHSCGARPWVSTLIVKESEVMALWCLDGLPQGLAESLKELWKLSSGPLHCVPPFSPPAQRKKVKALPRILKVGIKP</sequence>
<dbReference type="GeneTree" id="ENSGT00960000189665"/>
<accession>A0A8C6A3I2</accession>
<evidence type="ECO:0000313" key="2">
    <source>
        <dbReference type="Proteomes" id="UP000694407"/>
    </source>
</evidence>
<dbReference type="AlphaFoldDB" id="A0A8C6A3I2"/>
<reference evidence="1" key="1">
    <citation type="submission" date="2025-08" db="UniProtKB">
        <authorList>
            <consortium name="Ensembl"/>
        </authorList>
    </citation>
    <scope>IDENTIFICATION</scope>
</reference>
<proteinExistence type="predicted"/>
<name>A0A8C6A3I2_MARMA</name>
<organism evidence="1 2">
    <name type="scientific">Marmota marmota marmota</name>
    <name type="common">Alpine marmot</name>
    <dbReference type="NCBI Taxonomy" id="9994"/>
    <lineage>
        <taxon>Eukaryota</taxon>
        <taxon>Metazoa</taxon>
        <taxon>Chordata</taxon>
        <taxon>Craniata</taxon>
        <taxon>Vertebrata</taxon>
        <taxon>Euteleostomi</taxon>
        <taxon>Mammalia</taxon>
        <taxon>Eutheria</taxon>
        <taxon>Euarchontoglires</taxon>
        <taxon>Glires</taxon>
        <taxon>Rodentia</taxon>
        <taxon>Sciuromorpha</taxon>
        <taxon>Sciuridae</taxon>
        <taxon>Xerinae</taxon>
        <taxon>Marmotini</taxon>
        <taxon>Marmota</taxon>
    </lineage>
</organism>
<dbReference type="Ensembl" id="ENSMMMT00000026465.1">
    <property type="protein sequence ID" value="ENSMMMP00000023367.1"/>
    <property type="gene ID" value="ENSMMMG00000020463.1"/>
</dbReference>
<dbReference type="Proteomes" id="UP000694407">
    <property type="component" value="Unplaced"/>
</dbReference>
<reference evidence="1" key="2">
    <citation type="submission" date="2025-09" db="UniProtKB">
        <authorList>
            <consortium name="Ensembl"/>
        </authorList>
    </citation>
    <scope>IDENTIFICATION</scope>
</reference>
<protein>
    <submittedName>
        <fullName evidence="1">Uncharacterized protein</fullName>
    </submittedName>
</protein>